<reference evidence="1" key="1">
    <citation type="submission" date="2009-07" db="EMBL/GenBank/DDBJ databases">
        <authorList>
            <person name="Weinstock G."/>
            <person name="Sodergren E."/>
            <person name="Clifton S."/>
            <person name="Fulton L."/>
            <person name="Fulton B."/>
            <person name="Courtney L."/>
            <person name="Fronick C."/>
            <person name="Harrison M."/>
            <person name="Strong C."/>
            <person name="Farmer C."/>
            <person name="Delahaunty K."/>
            <person name="Markovic C."/>
            <person name="Hall O."/>
            <person name="Minx P."/>
            <person name="Tomlinson C."/>
            <person name="Mitreva M."/>
            <person name="Nelson J."/>
            <person name="Hou S."/>
            <person name="Wollam A."/>
            <person name="Pepin K.H."/>
            <person name="Johnson M."/>
            <person name="Bhonagiri V."/>
            <person name="Nash W.E."/>
            <person name="Warren W."/>
            <person name="Chinwalla A."/>
            <person name="Mardis E.R."/>
            <person name="Wilson R.K."/>
        </authorList>
    </citation>
    <scope>NUCLEOTIDE SEQUENCE [LARGE SCALE GENOMIC DNA]</scope>
    <source>
        <strain evidence="1">ATCC 29256</strain>
    </source>
</reference>
<proteinExistence type="predicted"/>
<accession>C6M2D9</accession>
<keyword evidence="2" id="KW-1185">Reference proteome</keyword>
<dbReference type="Proteomes" id="UP000005365">
    <property type="component" value="Unassembled WGS sequence"/>
</dbReference>
<gene>
    <name evidence="1" type="ORF">NEISICOT_00678</name>
</gene>
<evidence type="ECO:0000313" key="2">
    <source>
        <dbReference type="Proteomes" id="UP000005365"/>
    </source>
</evidence>
<evidence type="ECO:0000313" key="1">
    <source>
        <dbReference type="EMBL" id="EET45460.1"/>
    </source>
</evidence>
<dbReference type="AlphaFoldDB" id="C6M2D9"/>
<protein>
    <submittedName>
        <fullName evidence="1">Uncharacterized protein</fullName>
    </submittedName>
</protein>
<comment type="caution">
    <text evidence="1">The sequence shown here is derived from an EMBL/GenBank/DDBJ whole genome shotgun (WGS) entry which is preliminary data.</text>
</comment>
<sequence length="41" mass="4762">MDKVSDDPKRRLKIQSSKTNLEIHSHAYADGAYRQRGDVFK</sequence>
<name>C6M2D9_NEISI</name>
<organism evidence="1 2">
    <name type="scientific">Neisseria sicca ATCC 29256</name>
    <dbReference type="NCBI Taxonomy" id="547045"/>
    <lineage>
        <taxon>Bacteria</taxon>
        <taxon>Pseudomonadati</taxon>
        <taxon>Pseudomonadota</taxon>
        <taxon>Betaproteobacteria</taxon>
        <taxon>Neisseriales</taxon>
        <taxon>Neisseriaceae</taxon>
        <taxon>Neisseria</taxon>
    </lineage>
</organism>
<dbReference type="EMBL" id="ACKO02000003">
    <property type="protein sequence ID" value="EET45460.1"/>
    <property type="molecule type" value="Genomic_DNA"/>
</dbReference>